<evidence type="ECO:0000256" key="8">
    <source>
        <dbReference type="SAM" id="Phobius"/>
    </source>
</evidence>
<dbReference type="InterPro" id="IPR050681">
    <property type="entry name" value="CDF/SLC30A"/>
</dbReference>
<proteinExistence type="inferred from homology"/>
<keyword evidence="4 8" id="KW-0812">Transmembrane</keyword>
<keyword evidence="3" id="KW-0813">Transport</keyword>
<dbReference type="PANTHER" id="PTHR11562:SF17">
    <property type="entry name" value="RE54080P-RELATED"/>
    <property type="match status" value="1"/>
</dbReference>
<feature type="transmembrane region" description="Helical" evidence="8">
    <location>
        <begin position="21"/>
        <end position="41"/>
    </location>
</feature>
<feature type="transmembrane region" description="Helical" evidence="8">
    <location>
        <begin position="190"/>
        <end position="207"/>
    </location>
</feature>
<dbReference type="PANTHER" id="PTHR11562">
    <property type="entry name" value="CATION EFFLUX PROTEIN/ ZINC TRANSPORTER"/>
    <property type="match status" value="1"/>
</dbReference>
<comment type="caution">
    <text evidence="11">The sequence shown here is derived from an EMBL/GenBank/DDBJ whole genome shotgun (WGS) entry which is preliminary data.</text>
</comment>
<sequence length="312" mass="34161">MGHHHKHGHHHHHHGDGSKRSLTIALVITGGVFVAELIGGIMTNSLALLSDAAHMFSDVAALLLSLIAIWLARKPATLRRTFGLHRAEILAALFNALTLILVTIYIFWEAYERFQDPPEVQSGLMLVVAVIGLLANLISAWFLARGGEHKHNLNVRGALLHVLGDALGSVGAIGAALVIMFTGWKYADPIISVIIGVLVLISSFRLLKDTVLVLLEVVPAQIDLGEVKEAMRSVPHVQHVYDLHVWTITSSFLSMSGHVVIDEASKSDQVLRNLEAVLKERFGLTHTTIQIETKNGRTDLHDCPAQSDHSHR</sequence>
<dbReference type="RefSeq" id="WP_386043143.1">
    <property type="nucleotide sequence ID" value="NZ_JBHUIO010000002.1"/>
</dbReference>
<reference evidence="12" key="1">
    <citation type="journal article" date="2019" name="Int. J. Syst. Evol. Microbiol.">
        <title>The Global Catalogue of Microorganisms (GCM) 10K type strain sequencing project: providing services to taxonomists for standard genome sequencing and annotation.</title>
        <authorList>
            <consortium name="The Broad Institute Genomics Platform"/>
            <consortium name="The Broad Institute Genome Sequencing Center for Infectious Disease"/>
            <person name="Wu L."/>
            <person name="Ma J."/>
        </authorList>
    </citation>
    <scope>NUCLEOTIDE SEQUENCE [LARGE SCALE GENOMIC DNA]</scope>
    <source>
        <strain evidence="12">CGMCC 1.13574</strain>
    </source>
</reference>
<evidence type="ECO:0000256" key="2">
    <source>
        <dbReference type="ARBA" id="ARBA00008873"/>
    </source>
</evidence>
<accession>A0ABW4ZSZ4</accession>
<protein>
    <submittedName>
        <fullName evidence="11">Cation diffusion facilitator family transporter</fullName>
    </submittedName>
</protein>
<feature type="transmembrane region" description="Helical" evidence="8">
    <location>
        <begin position="120"/>
        <end position="143"/>
    </location>
</feature>
<comment type="similarity">
    <text evidence="2">Belongs to the cation diffusion facilitator (CDF) transporter (TC 2.A.4) family. SLC30A subfamily.</text>
</comment>
<dbReference type="Gene3D" id="1.20.1510.10">
    <property type="entry name" value="Cation efflux protein transmembrane domain"/>
    <property type="match status" value="1"/>
</dbReference>
<evidence type="ECO:0000256" key="3">
    <source>
        <dbReference type="ARBA" id="ARBA00022448"/>
    </source>
</evidence>
<dbReference type="InterPro" id="IPR002524">
    <property type="entry name" value="Cation_efflux"/>
</dbReference>
<evidence type="ECO:0000256" key="5">
    <source>
        <dbReference type="ARBA" id="ARBA00022989"/>
    </source>
</evidence>
<evidence type="ECO:0000256" key="4">
    <source>
        <dbReference type="ARBA" id="ARBA00022692"/>
    </source>
</evidence>
<name>A0ABW4ZSZ4_9BACL</name>
<evidence type="ECO:0000259" key="9">
    <source>
        <dbReference type="Pfam" id="PF01545"/>
    </source>
</evidence>
<dbReference type="InterPro" id="IPR027469">
    <property type="entry name" value="Cation_efflux_TMD_sf"/>
</dbReference>
<evidence type="ECO:0000259" key="10">
    <source>
        <dbReference type="Pfam" id="PF16916"/>
    </source>
</evidence>
<dbReference type="EMBL" id="JBHUIO010000002">
    <property type="protein sequence ID" value="MFD2168431.1"/>
    <property type="molecule type" value="Genomic_DNA"/>
</dbReference>
<feature type="transmembrane region" description="Helical" evidence="8">
    <location>
        <begin position="163"/>
        <end position="184"/>
    </location>
</feature>
<keyword evidence="7 8" id="KW-0472">Membrane</keyword>
<feature type="transmembrane region" description="Helical" evidence="8">
    <location>
        <begin position="84"/>
        <end position="108"/>
    </location>
</feature>
<evidence type="ECO:0000313" key="12">
    <source>
        <dbReference type="Proteomes" id="UP001597343"/>
    </source>
</evidence>
<evidence type="ECO:0000256" key="7">
    <source>
        <dbReference type="ARBA" id="ARBA00023136"/>
    </source>
</evidence>
<evidence type="ECO:0000256" key="1">
    <source>
        <dbReference type="ARBA" id="ARBA00004141"/>
    </source>
</evidence>
<dbReference type="InterPro" id="IPR058533">
    <property type="entry name" value="Cation_efflux_TM"/>
</dbReference>
<gene>
    <name evidence="11" type="ORF">ACFSOY_00095</name>
</gene>
<evidence type="ECO:0000256" key="6">
    <source>
        <dbReference type="ARBA" id="ARBA00023065"/>
    </source>
</evidence>
<dbReference type="SUPFAM" id="SSF161111">
    <property type="entry name" value="Cation efflux protein transmembrane domain-like"/>
    <property type="match status" value="1"/>
</dbReference>
<dbReference type="Pfam" id="PF16916">
    <property type="entry name" value="ZT_dimer"/>
    <property type="match status" value="1"/>
</dbReference>
<keyword evidence="6" id="KW-0406">Ion transport</keyword>
<dbReference type="Pfam" id="PF01545">
    <property type="entry name" value="Cation_efflux"/>
    <property type="match status" value="1"/>
</dbReference>
<feature type="domain" description="Cation efflux protein transmembrane" evidence="9">
    <location>
        <begin position="22"/>
        <end position="215"/>
    </location>
</feature>
<organism evidence="11 12">
    <name type="scientific">Tumebacillus lipolyticus</name>
    <dbReference type="NCBI Taxonomy" id="1280370"/>
    <lineage>
        <taxon>Bacteria</taxon>
        <taxon>Bacillati</taxon>
        <taxon>Bacillota</taxon>
        <taxon>Bacilli</taxon>
        <taxon>Bacillales</taxon>
        <taxon>Alicyclobacillaceae</taxon>
        <taxon>Tumebacillus</taxon>
    </lineage>
</organism>
<feature type="domain" description="Cation efflux protein cytoplasmic" evidence="10">
    <location>
        <begin position="220"/>
        <end position="293"/>
    </location>
</feature>
<keyword evidence="5 8" id="KW-1133">Transmembrane helix</keyword>
<dbReference type="Proteomes" id="UP001597343">
    <property type="component" value="Unassembled WGS sequence"/>
</dbReference>
<dbReference type="NCBIfam" id="TIGR01297">
    <property type="entry name" value="CDF"/>
    <property type="match status" value="1"/>
</dbReference>
<dbReference type="SUPFAM" id="SSF160240">
    <property type="entry name" value="Cation efflux protein cytoplasmic domain-like"/>
    <property type="match status" value="1"/>
</dbReference>
<keyword evidence="12" id="KW-1185">Reference proteome</keyword>
<dbReference type="InterPro" id="IPR036837">
    <property type="entry name" value="Cation_efflux_CTD_sf"/>
</dbReference>
<evidence type="ECO:0000313" key="11">
    <source>
        <dbReference type="EMBL" id="MFD2168431.1"/>
    </source>
</evidence>
<comment type="subcellular location">
    <subcellularLocation>
        <location evidence="1">Membrane</location>
        <topology evidence="1">Multi-pass membrane protein</topology>
    </subcellularLocation>
</comment>
<feature type="transmembrane region" description="Helical" evidence="8">
    <location>
        <begin position="53"/>
        <end position="72"/>
    </location>
</feature>
<dbReference type="InterPro" id="IPR027470">
    <property type="entry name" value="Cation_efflux_CTD"/>
</dbReference>